<proteinExistence type="predicted"/>
<evidence type="ECO:0000313" key="2">
    <source>
        <dbReference type="EMBL" id="CPR11315.1"/>
    </source>
</evidence>
<dbReference type="Gene3D" id="3.30.70.100">
    <property type="match status" value="1"/>
</dbReference>
<dbReference type="OrthoDB" id="8911774at2"/>
<dbReference type="RefSeq" id="WP_085182633.1">
    <property type="nucleotide sequence ID" value="NZ_CSTD01000002.1"/>
</dbReference>
<feature type="transmembrane region" description="Helical" evidence="1">
    <location>
        <begin position="12"/>
        <end position="33"/>
    </location>
</feature>
<gene>
    <name evidence="2" type="ORF">BN971_02595</name>
</gene>
<evidence type="ECO:0008006" key="4">
    <source>
        <dbReference type="Google" id="ProtNLM"/>
    </source>
</evidence>
<keyword evidence="1" id="KW-1133">Transmembrane helix</keyword>
<feature type="transmembrane region" description="Helical" evidence="1">
    <location>
        <begin position="204"/>
        <end position="223"/>
    </location>
</feature>
<accession>A0A0U0WAH8</accession>
<dbReference type="AlphaFoldDB" id="A0A0U0WAH8"/>
<evidence type="ECO:0000256" key="1">
    <source>
        <dbReference type="SAM" id="Phobius"/>
    </source>
</evidence>
<reference evidence="2 3" key="1">
    <citation type="submission" date="2015-03" db="EMBL/GenBank/DDBJ databases">
        <authorList>
            <person name="Murphy D."/>
        </authorList>
    </citation>
    <scope>NUCLEOTIDE SEQUENCE [LARGE SCALE GENOMIC DNA]</scope>
    <source>
        <strain evidence="2 3">DSM 44277</strain>
    </source>
</reference>
<dbReference type="Proteomes" id="UP000198875">
    <property type="component" value="Unassembled WGS sequence"/>
</dbReference>
<name>A0A0U0WAH8_MYCBE</name>
<keyword evidence="1" id="KW-0472">Membrane</keyword>
<protein>
    <recommendedName>
        <fullName evidence="4">Transmembrane protein</fullName>
    </recommendedName>
</protein>
<dbReference type="EMBL" id="CSTD01000002">
    <property type="protein sequence ID" value="CPR11315.1"/>
    <property type="molecule type" value="Genomic_DNA"/>
</dbReference>
<sequence>MATGTTGRREKGFSAVIAGWWVWAVAAALYIGFRLFYDNWRGRLTPEEIETMLAGAEARSPDGVNDPAIIRKFLEEDDGREFVMVNLVRVPDTLVTHPDTGAQVPAGDMMRAYTRSFMPLLFRHGGHPALATRKVGGYVDAWMVGPDPGWTMVGFVRYRSRRDLLKMVLDPAFQAAHKYKLVGVAETFSFPTRPFLRAYVSPRVTVFLILALAAALAHLAILATG</sequence>
<keyword evidence="1" id="KW-0812">Transmembrane</keyword>
<evidence type="ECO:0000313" key="3">
    <source>
        <dbReference type="Proteomes" id="UP000198875"/>
    </source>
</evidence>
<organism evidence="2 3">
    <name type="scientific">Mycobacterium bohemicum DSM 44277</name>
    <dbReference type="NCBI Taxonomy" id="1236609"/>
    <lineage>
        <taxon>Bacteria</taxon>
        <taxon>Bacillati</taxon>
        <taxon>Actinomycetota</taxon>
        <taxon>Actinomycetes</taxon>
        <taxon>Mycobacteriales</taxon>
        <taxon>Mycobacteriaceae</taxon>
        <taxon>Mycobacterium</taxon>
    </lineage>
</organism>